<dbReference type="GO" id="GO:0008324">
    <property type="term" value="F:monoatomic cation transmembrane transporter activity"/>
    <property type="evidence" value="ECO:0007669"/>
    <property type="project" value="InterPro"/>
</dbReference>
<feature type="domain" description="SLC41A/MgtE integral membrane" evidence="20">
    <location>
        <begin position="596"/>
        <end position="742"/>
    </location>
</feature>
<evidence type="ECO:0000256" key="12">
    <source>
        <dbReference type="ARBA" id="ARBA00022832"/>
    </source>
</evidence>
<keyword evidence="12" id="KW-0276">Fatty acid metabolism</keyword>
<evidence type="ECO:0000259" key="20">
    <source>
        <dbReference type="Pfam" id="PF01769"/>
    </source>
</evidence>
<evidence type="ECO:0000256" key="9">
    <source>
        <dbReference type="ARBA" id="ARBA00022630"/>
    </source>
</evidence>
<dbReference type="GO" id="GO:0016020">
    <property type="term" value="C:membrane"/>
    <property type="evidence" value="ECO:0007669"/>
    <property type="project" value="UniProtKB-SubCell"/>
</dbReference>
<comment type="similarity">
    <text evidence="6">Belongs to the SLC41A transporter family.</text>
</comment>
<comment type="pathway">
    <text evidence="4">Lipid metabolism.</text>
</comment>
<evidence type="ECO:0000256" key="18">
    <source>
        <dbReference type="ARBA" id="ARBA00023140"/>
    </source>
</evidence>
<evidence type="ECO:0000256" key="7">
    <source>
        <dbReference type="ARBA" id="ARBA00012870"/>
    </source>
</evidence>
<dbReference type="GO" id="GO:0016402">
    <property type="term" value="F:pristanoyl-CoA oxidase activity"/>
    <property type="evidence" value="ECO:0007669"/>
    <property type="project" value="TreeGrafter"/>
</dbReference>
<dbReference type="Gene3D" id="1.10.357.20">
    <property type="entry name" value="SLC41 divalent cation transporters, integral membrane domain"/>
    <property type="match status" value="2"/>
</dbReference>
<dbReference type="Pfam" id="PF22924">
    <property type="entry name" value="ACOX_C_alpha1"/>
    <property type="match status" value="1"/>
</dbReference>
<accession>A0A6P6Y4X1</accession>
<evidence type="ECO:0000256" key="11">
    <source>
        <dbReference type="ARBA" id="ARBA00022827"/>
    </source>
</evidence>
<keyword evidence="8" id="KW-0813">Transport</keyword>
<keyword evidence="15" id="KW-0560">Oxidoreductase</keyword>
<evidence type="ECO:0000313" key="24">
    <source>
        <dbReference type="RefSeq" id="XP_027200071.1"/>
    </source>
</evidence>
<dbReference type="GO" id="GO:0055088">
    <property type="term" value="P:lipid homeostasis"/>
    <property type="evidence" value="ECO:0007669"/>
    <property type="project" value="TreeGrafter"/>
</dbReference>
<dbReference type="InParanoid" id="A0A6P6Y4X1"/>
<feature type="transmembrane region" description="Helical" evidence="19">
    <location>
        <begin position="915"/>
        <end position="945"/>
    </location>
</feature>
<dbReference type="GO" id="GO:0005777">
    <property type="term" value="C:peroxisome"/>
    <property type="evidence" value="ECO:0007669"/>
    <property type="project" value="UniProtKB-SubCell"/>
</dbReference>
<feature type="transmembrane region" description="Helical" evidence="19">
    <location>
        <begin position="794"/>
        <end position="813"/>
    </location>
</feature>
<comment type="similarity">
    <text evidence="5">Belongs to the acyl-CoA oxidase family.</text>
</comment>
<keyword evidence="10 19" id="KW-0812">Transmembrane</keyword>
<keyword evidence="16" id="KW-0443">Lipid metabolism</keyword>
<dbReference type="AlphaFoldDB" id="A0A6P6Y4X1"/>
<dbReference type="FunFam" id="1.10.357.20:FF:000001">
    <property type="entry name" value="Solute carrier family 41 member 2"/>
    <property type="match status" value="1"/>
</dbReference>
<keyword evidence="18" id="KW-0576">Peroxisome</keyword>
<feature type="domain" description="SLC41A/MgtE integral membrane" evidence="20">
    <location>
        <begin position="822"/>
        <end position="973"/>
    </location>
</feature>
<feature type="transmembrane region" description="Helical" evidence="19">
    <location>
        <begin position="957"/>
        <end position="979"/>
    </location>
</feature>
<evidence type="ECO:0000256" key="16">
    <source>
        <dbReference type="ARBA" id="ARBA00023098"/>
    </source>
</evidence>
<evidence type="ECO:0000256" key="8">
    <source>
        <dbReference type="ARBA" id="ARBA00022448"/>
    </source>
</evidence>
<dbReference type="OrthoDB" id="538336at2759"/>
<comment type="subcellular location">
    <subcellularLocation>
        <location evidence="2">Membrane</location>
        <topology evidence="2">Multi-pass membrane protein</topology>
    </subcellularLocation>
    <subcellularLocation>
        <location evidence="3">Peroxisome</location>
    </subcellularLocation>
</comment>
<evidence type="ECO:0000256" key="5">
    <source>
        <dbReference type="ARBA" id="ARBA00006288"/>
    </source>
</evidence>
<dbReference type="SUPFAM" id="SSF56645">
    <property type="entry name" value="Acyl-CoA dehydrogenase NM domain-like"/>
    <property type="match status" value="1"/>
</dbReference>
<feature type="transmembrane region" description="Helical" evidence="19">
    <location>
        <begin position="754"/>
        <end position="773"/>
    </location>
</feature>
<dbReference type="InterPro" id="IPR012258">
    <property type="entry name" value="Acyl-CoA_oxidase"/>
</dbReference>
<evidence type="ECO:0000256" key="1">
    <source>
        <dbReference type="ARBA" id="ARBA00001974"/>
    </source>
</evidence>
<evidence type="ECO:0000256" key="17">
    <source>
        <dbReference type="ARBA" id="ARBA00023136"/>
    </source>
</evidence>
<evidence type="ECO:0000313" key="23">
    <source>
        <dbReference type="Proteomes" id="UP000515146"/>
    </source>
</evidence>
<evidence type="ECO:0000259" key="21">
    <source>
        <dbReference type="Pfam" id="PF02770"/>
    </source>
</evidence>
<evidence type="ECO:0000256" key="6">
    <source>
        <dbReference type="ARBA" id="ARBA00009749"/>
    </source>
</evidence>
<dbReference type="PANTHER" id="PTHR10909:SF390">
    <property type="entry name" value="PEROXISOMAL ACYL-COENZYME A OXIDASE 3"/>
    <property type="match status" value="1"/>
</dbReference>
<comment type="cofactor">
    <cofactor evidence="1">
        <name>FAD</name>
        <dbReference type="ChEBI" id="CHEBI:57692"/>
    </cofactor>
</comment>
<dbReference type="FunFam" id="1.20.140.10:FF:000010">
    <property type="entry name" value="Acyl-coenzyme A oxidase"/>
    <property type="match status" value="1"/>
</dbReference>
<dbReference type="Pfam" id="PF01769">
    <property type="entry name" value="MgtE"/>
    <property type="match status" value="2"/>
</dbReference>
<evidence type="ECO:0000256" key="4">
    <source>
        <dbReference type="ARBA" id="ARBA00005189"/>
    </source>
</evidence>
<feature type="transmembrane region" description="Helical" evidence="19">
    <location>
        <begin position="636"/>
        <end position="661"/>
    </location>
</feature>
<keyword evidence="23" id="KW-1185">Reference proteome</keyword>
<evidence type="ECO:0000256" key="14">
    <source>
        <dbReference type="ARBA" id="ARBA00022989"/>
    </source>
</evidence>
<dbReference type="GO" id="GO:0071949">
    <property type="term" value="F:FAD binding"/>
    <property type="evidence" value="ECO:0007669"/>
    <property type="project" value="InterPro"/>
</dbReference>
<protein>
    <recommendedName>
        <fullName evidence="7">acyl-CoA oxidase</fullName>
        <ecNumber evidence="7">1.3.3.6</ecNumber>
    </recommendedName>
</protein>
<evidence type="ECO:0000256" key="10">
    <source>
        <dbReference type="ARBA" id="ARBA00022692"/>
    </source>
</evidence>
<organism evidence="23 24">
    <name type="scientific">Dermatophagoides pteronyssinus</name>
    <name type="common">European house dust mite</name>
    <dbReference type="NCBI Taxonomy" id="6956"/>
    <lineage>
        <taxon>Eukaryota</taxon>
        <taxon>Metazoa</taxon>
        <taxon>Ecdysozoa</taxon>
        <taxon>Arthropoda</taxon>
        <taxon>Chelicerata</taxon>
        <taxon>Arachnida</taxon>
        <taxon>Acari</taxon>
        <taxon>Acariformes</taxon>
        <taxon>Sarcoptiformes</taxon>
        <taxon>Astigmata</taxon>
        <taxon>Psoroptidia</taxon>
        <taxon>Analgoidea</taxon>
        <taxon>Pyroglyphidae</taxon>
        <taxon>Dermatophagoidinae</taxon>
        <taxon>Dermatophagoides</taxon>
    </lineage>
</organism>
<dbReference type="EC" id="1.3.3.6" evidence="7"/>
<keyword evidence="14 19" id="KW-1133">Transmembrane helix</keyword>
<dbReference type="SUPFAM" id="SSF161093">
    <property type="entry name" value="MgtE membrane domain-like"/>
    <property type="match status" value="2"/>
</dbReference>
<dbReference type="InterPro" id="IPR036250">
    <property type="entry name" value="AcylCo_DH-like_C"/>
</dbReference>
<keyword evidence="17 19" id="KW-0472">Membrane</keyword>
<keyword evidence="11" id="KW-0274">FAD</keyword>
<sequence length="986" mass="111103">MDIDNSLLKFQIRQGRKPEHNDQDIEQMMPSLPENCPLSPYRRMASFDWRDLKLIIEGEQVIRFRNRIFRTLENDPLFQRSPIEELTRDEKREITFKRLKRLMEYNLLPDDEFIQNPLLTQQLYNALGQYDWSLSAKQFLAREFVTISLRGAGSSRHLAILDQMLSFEAIGCFALTELSHGSNTKAMGTRADFDLNTQEFILNTPNFESTKVWSGNMGQTATHAVTFAQLYVNDRNHGLSAFIVPIRNPKTLLPYPGVIIGDMGPKIGLNGLDNGFAAFENYRIPKSCLMNRTGDIDSSGDYVTTIKDKKHRTGITLGTLSMGRVGILSISIVNMKTAITIGIRYSAARRQFGPRSNPTIEWPVIEYQMQQWRLFPYLSATYVLDIFCQSFLRDFLNFQVAVLFGTSSPSLAELGQEIHAVACAAKPISGWLCRDTIQECREACGGHGYLAASRLGELRDDHDANNTYEGDNNVLQMQTSNFLISKYKKFNTQYRNNNGNGNGNGNGNDDLDEIIIDNNADDEFKSQMGSIEILRNVDDNVKRLRYEPGENVCSIDCQISLPLLVAGFGMVLAGILLDHIKTSVVFINMPEIYILLPALLGLKGNLEMTMTSRLSSMANCGQLNKENRLQIFRSNIALVQCQSIVIGFAAALFALLVNLFYSSSTNMFNGYYNRSTSTIHFNHIPMLCATSIITASLTSLLLATIMILVICWTIKHDINPDNVATPIAAALGDLVTLAILYVIASIFYSIMDDWWFILVIIVIISLLLVNWLANVARSHLSTGSSLGLRCWIPMFIAMFISSISGFILSYSVIRFDDIAAYQPLMNGVGGNIAAIQASRLSSNLHMIRTFNQENSHSKLLRLVKQFDGHNLFAFLIGKDQHSLSTQTLLSVVMPFHLIFFVLLNQFNDHQHPSKYLWLFLPIYLISTFIQVLILLLITGIIIMKLWKYGHNPDDSSIPYLTAFGDLLGTILLTIAFYLYEFSVQFL</sequence>
<dbReference type="InterPro" id="IPR006667">
    <property type="entry name" value="SLC41_membr_dom"/>
</dbReference>
<evidence type="ECO:0000256" key="13">
    <source>
        <dbReference type="ARBA" id="ARBA00022842"/>
    </source>
</evidence>
<feature type="domain" description="Acyl-CoA oxidase/dehydrogenase middle" evidence="21">
    <location>
        <begin position="172"/>
        <end position="281"/>
    </location>
</feature>
<feature type="transmembrane region" description="Helical" evidence="19">
    <location>
        <begin position="883"/>
        <end position="903"/>
    </location>
</feature>
<proteinExistence type="inferred from homology"/>
<keyword evidence="9" id="KW-0285">Flavoprotein</keyword>
<dbReference type="InterPro" id="IPR006091">
    <property type="entry name" value="Acyl-CoA_Oxase/DH_mid-dom"/>
</dbReference>
<dbReference type="Gene3D" id="1.20.140.10">
    <property type="entry name" value="Butyryl-CoA Dehydrogenase, subunit A, domain 3"/>
    <property type="match status" value="1"/>
</dbReference>
<gene>
    <name evidence="24" type="primary">LOC113794175</name>
</gene>
<dbReference type="PANTHER" id="PTHR10909">
    <property type="entry name" value="ELECTRON TRANSPORT OXIDOREDUCTASE"/>
    <property type="match status" value="1"/>
</dbReference>
<evidence type="ECO:0000256" key="3">
    <source>
        <dbReference type="ARBA" id="ARBA00004275"/>
    </source>
</evidence>
<evidence type="ECO:0000256" key="2">
    <source>
        <dbReference type="ARBA" id="ARBA00004141"/>
    </source>
</evidence>
<evidence type="ECO:0000256" key="15">
    <source>
        <dbReference type="ARBA" id="ARBA00023002"/>
    </source>
</evidence>
<dbReference type="GO" id="GO:0005504">
    <property type="term" value="F:fatty acid binding"/>
    <property type="evidence" value="ECO:0007669"/>
    <property type="project" value="TreeGrafter"/>
</dbReference>
<feature type="domain" description="Acyl-CoA oxidase C-alpha1" evidence="22">
    <location>
        <begin position="318"/>
        <end position="484"/>
    </location>
</feature>
<dbReference type="InterPro" id="IPR055060">
    <property type="entry name" value="ACOX_C_alpha1"/>
</dbReference>
<dbReference type="InterPro" id="IPR009100">
    <property type="entry name" value="AcylCoA_DH/oxidase_NM_dom_sf"/>
</dbReference>
<keyword evidence="13" id="KW-0460">Magnesium</keyword>
<evidence type="ECO:0000256" key="19">
    <source>
        <dbReference type="SAM" id="Phobius"/>
    </source>
</evidence>
<dbReference type="RefSeq" id="XP_027200071.1">
    <property type="nucleotide sequence ID" value="XM_027344270.1"/>
</dbReference>
<dbReference type="Gene3D" id="2.40.110.10">
    <property type="entry name" value="Butyryl-CoA Dehydrogenase, subunit A, domain 2"/>
    <property type="match status" value="1"/>
</dbReference>
<feature type="transmembrane region" description="Helical" evidence="19">
    <location>
        <begin position="681"/>
        <end position="714"/>
    </location>
</feature>
<dbReference type="Pfam" id="PF02770">
    <property type="entry name" value="Acyl-CoA_dh_M"/>
    <property type="match status" value="1"/>
</dbReference>
<dbReference type="InterPro" id="IPR046373">
    <property type="entry name" value="Acyl-CoA_Oxase/DH_mid-dom_sf"/>
</dbReference>
<dbReference type="FunFam" id="2.40.110.10:FF:000005">
    <property type="entry name" value="Acyl-coenzyme A oxidase"/>
    <property type="match status" value="1"/>
</dbReference>
<feature type="transmembrane region" description="Helical" evidence="19">
    <location>
        <begin position="726"/>
        <end position="748"/>
    </location>
</feature>
<dbReference type="GO" id="GO:0033540">
    <property type="term" value="P:fatty acid beta-oxidation using acyl-CoA oxidase"/>
    <property type="evidence" value="ECO:0007669"/>
    <property type="project" value="TreeGrafter"/>
</dbReference>
<dbReference type="InterPro" id="IPR036739">
    <property type="entry name" value="SLC41_membr_dom_sf"/>
</dbReference>
<dbReference type="KEGG" id="dpte:113794175"/>
<name>A0A6P6Y4X1_DERPT</name>
<reference evidence="24" key="1">
    <citation type="submission" date="2025-08" db="UniProtKB">
        <authorList>
            <consortium name="RefSeq"/>
        </authorList>
    </citation>
    <scope>IDENTIFICATION</scope>
    <source>
        <strain evidence="24">Airmid</strain>
    </source>
</reference>
<evidence type="ECO:0000259" key="22">
    <source>
        <dbReference type="Pfam" id="PF22924"/>
    </source>
</evidence>
<dbReference type="SUPFAM" id="SSF47203">
    <property type="entry name" value="Acyl-CoA dehydrogenase C-terminal domain-like"/>
    <property type="match status" value="1"/>
</dbReference>
<dbReference type="Proteomes" id="UP000515146">
    <property type="component" value="Unplaced"/>
</dbReference>